<feature type="domain" description="PBP" evidence="1">
    <location>
        <begin position="99"/>
        <end position="289"/>
    </location>
</feature>
<name>A0A0L6U4E3_9FIRM</name>
<evidence type="ECO:0000259" key="2">
    <source>
        <dbReference type="Pfam" id="PF12728"/>
    </source>
</evidence>
<evidence type="ECO:0000313" key="4">
    <source>
        <dbReference type="Proteomes" id="UP000036873"/>
    </source>
</evidence>
<evidence type="ECO:0000259" key="1">
    <source>
        <dbReference type="Pfam" id="PF12727"/>
    </source>
</evidence>
<accession>A0A0L6U4E3</accession>
<dbReference type="InterPro" id="IPR009061">
    <property type="entry name" value="DNA-bd_dom_put_sf"/>
</dbReference>
<dbReference type="RefSeq" id="WP_050738564.1">
    <property type="nucleotide sequence ID" value="NZ_LGYO01000004.1"/>
</dbReference>
<dbReference type="STRING" id="52689.AKG39_01365"/>
<dbReference type="PANTHER" id="PTHR38431">
    <property type="entry name" value="BLL2305 PROTEIN"/>
    <property type="match status" value="1"/>
</dbReference>
<dbReference type="Pfam" id="PF12727">
    <property type="entry name" value="PBP_like"/>
    <property type="match status" value="1"/>
</dbReference>
<protein>
    <submittedName>
        <fullName evidence="3">Excisionase</fullName>
    </submittedName>
</protein>
<dbReference type="PATRIC" id="fig|52689.4.peg.2337"/>
<sequence>MDNIALTAQDVADMLKIAKNTVYELIKRDELNSYKVGRKVRFTLSDVEAYIARSKCIQPAIPVDEIDKSEEPPFHPNPKSTGKDFIICGQDLMLDVLSSHIEKHPQGVRALRSYIGSYNSLVALYHGTVQVATAHLWDGDTGEYNVPFVRRLLPGIPTVIIHLTCRVQGFYVAQGNPKSIKTWSDLIRPDITMINREKGSGSRILLDEHFRLLGINGNTINGYHRESQSHFAVASTVGRGGADVALGQEKVAKQVKSVDFIPLQTERYDLVIKREDFDSPAVQAILAILNSEEFKLEFEGIEGYDISEMGKIIAEI</sequence>
<dbReference type="InterPro" id="IPR024370">
    <property type="entry name" value="PBP_domain"/>
</dbReference>
<dbReference type="SUPFAM" id="SSF53850">
    <property type="entry name" value="Periplasmic binding protein-like II"/>
    <property type="match status" value="1"/>
</dbReference>
<dbReference type="OrthoDB" id="9804758at2"/>
<dbReference type="Pfam" id="PF12728">
    <property type="entry name" value="HTH_17"/>
    <property type="match status" value="1"/>
</dbReference>
<gene>
    <name evidence="3" type="ORF">AKG39_01365</name>
</gene>
<dbReference type="Gene3D" id="3.40.190.10">
    <property type="entry name" value="Periplasmic binding protein-like II"/>
    <property type="match status" value="1"/>
</dbReference>
<dbReference type="NCBIfam" id="TIGR01764">
    <property type="entry name" value="excise"/>
    <property type="match status" value="1"/>
</dbReference>
<dbReference type="InterPro" id="IPR010093">
    <property type="entry name" value="SinI_DNA-bd"/>
</dbReference>
<dbReference type="GO" id="GO:0003677">
    <property type="term" value="F:DNA binding"/>
    <property type="evidence" value="ECO:0007669"/>
    <property type="project" value="InterPro"/>
</dbReference>
<feature type="domain" description="Helix-turn-helix" evidence="2">
    <location>
        <begin position="6"/>
        <end position="53"/>
    </location>
</feature>
<dbReference type="EMBL" id="LGYO01000004">
    <property type="protein sequence ID" value="KNZ43376.1"/>
    <property type="molecule type" value="Genomic_DNA"/>
</dbReference>
<keyword evidence="4" id="KW-1185">Reference proteome</keyword>
<comment type="caution">
    <text evidence="3">The sequence shown here is derived from an EMBL/GenBank/DDBJ whole genome shotgun (WGS) entry which is preliminary data.</text>
</comment>
<dbReference type="SUPFAM" id="SSF46955">
    <property type="entry name" value="Putative DNA-binding domain"/>
    <property type="match status" value="1"/>
</dbReference>
<dbReference type="AlphaFoldDB" id="A0A0L6U4E3"/>
<dbReference type="PANTHER" id="PTHR38431:SF1">
    <property type="entry name" value="BLL2305 PROTEIN"/>
    <property type="match status" value="1"/>
</dbReference>
<organism evidence="3 4">
    <name type="scientific">Acetobacterium bakii</name>
    <dbReference type="NCBI Taxonomy" id="52689"/>
    <lineage>
        <taxon>Bacteria</taxon>
        <taxon>Bacillati</taxon>
        <taxon>Bacillota</taxon>
        <taxon>Clostridia</taxon>
        <taxon>Eubacteriales</taxon>
        <taxon>Eubacteriaceae</taxon>
        <taxon>Acetobacterium</taxon>
    </lineage>
</organism>
<evidence type="ECO:0000313" key="3">
    <source>
        <dbReference type="EMBL" id="KNZ43376.1"/>
    </source>
</evidence>
<dbReference type="Proteomes" id="UP000036873">
    <property type="component" value="Unassembled WGS sequence"/>
</dbReference>
<dbReference type="InterPro" id="IPR041657">
    <property type="entry name" value="HTH_17"/>
</dbReference>
<reference evidence="4" key="1">
    <citation type="submission" date="2015-07" db="EMBL/GenBank/DDBJ databases">
        <title>Draft genome sequence of Acetobacterium bakii DSM 8293, a potential psychrophilic chemical producer through syngas fermentation.</title>
        <authorList>
            <person name="Song Y."/>
            <person name="Hwang S."/>
            <person name="Cho B.-K."/>
        </authorList>
    </citation>
    <scope>NUCLEOTIDE SEQUENCE [LARGE SCALE GENOMIC DNA]</scope>
    <source>
        <strain evidence="4">DSM 8239</strain>
    </source>
</reference>
<proteinExistence type="predicted"/>